<reference evidence="8 9" key="2">
    <citation type="submission" date="2020-07" db="EMBL/GenBank/DDBJ databases">
        <title>Genome assembly of wild tea tree DASZ reveals pedigree and selection history of tea varieties.</title>
        <authorList>
            <person name="Zhang W."/>
        </authorList>
    </citation>
    <scope>NUCLEOTIDE SEQUENCE [LARGE SCALE GENOMIC DNA]</scope>
    <source>
        <strain evidence="9">cv. G240</strain>
        <tissue evidence="8">Leaf</tissue>
    </source>
</reference>
<name>A0A7J7G6A8_CAMSI</name>
<evidence type="ECO:0000256" key="2">
    <source>
        <dbReference type="ARBA" id="ARBA00023015"/>
    </source>
</evidence>
<evidence type="ECO:0000256" key="5">
    <source>
        <dbReference type="ARBA" id="ARBA00023242"/>
    </source>
</evidence>
<evidence type="ECO:0000313" key="8">
    <source>
        <dbReference type="EMBL" id="KAF5934846.1"/>
    </source>
</evidence>
<dbReference type="Gene3D" id="3.30.730.10">
    <property type="entry name" value="AP2/ERF domain"/>
    <property type="match status" value="1"/>
</dbReference>
<reference evidence="9" key="1">
    <citation type="journal article" date="2020" name="Nat. Commun.">
        <title>Genome assembly of wild tea tree DASZ reveals pedigree and selection history of tea varieties.</title>
        <authorList>
            <person name="Zhang W."/>
            <person name="Zhang Y."/>
            <person name="Qiu H."/>
            <person name="Guo Y."/>
            <person name="Wan H."/>
            <person name="Zhang X."/>
            <person name="Scossa F."/>
            <person name="Alseekh S."/>
            <person name="Zhang Q."/>
            <person name="Wang P."/>
            <person name="Xu L."/>
            <person name="Schmidt M.H."/>
            <person name="Jia X."/>
            <person name="Li D."/>
            <person name="Zhu A."/>
            <person name="Guo F."/>
            <person name="Chen W."/>
            <person name="Ni D."/>
            <person name="Usadel B."/>
            <person name="Fernie A.R."/>
            <person name="Wen W."/>
        </authorList>
    </citation>
    <scope>NUCLEOTIDE SEQUENCE [LARGE SCALE GENOMIC DNA]</scope>
    <source>
        <strain evidence="9">cv. G240</strain>
    </source>
</reference>
<keyword evidence="9" id="KW-1185">Reference proteome</keyword>
<feature type="compositionally biased region" description="Basic and acidic residues" evidence="6">
    <location>
        <begin position="1"/>
        <end position="14"/>
    </location>
</feature>
<evidence type="ECO:0000259" key="7">
    <source>
        <dbReference type="PROSITE" id="PS51032"/>
    </source>
</evidence>
<evidence type="ECO:0000313" key="9">
    <source>
        <dbReference type="Proteomes" id="UP000593564"/>
    </source>
</evidence>
<keyword evidence="5" id="KW-0539">Nucleus</keyword>
<dbReference type="InterPro" id="IPR044808">
    <property type="entry name" value="ERF_plant"/>
</dbReference>
<dbReference type="InterPro" id="IPR016177">
    <property type="entry name" value="DNA-bd_dom_sf"/>
</dbReference>
<evidence type="ECO:0000256" key="1">
    <source>
        <dbReference type="ARBA" id="ARBA00004123"/>
    </source>
</evidence>
<dbReference type="AlphaFoldDB" id="A0A7J7G6A8"/>
<comment type="caution">
    <text evidence="8">The sequence shown here is derived from an EMBL/GenBank/DDBJ whole genome shotgun (WGS) entry which is preliminary data.</text>
</comment>
<sequence length="259" mass="28219">MEAQKEKEEDDQHQHVFPPSYASVLGEKDTPTMVSGLTRIIGTSHEDNSAVGVQSDSGASVVTESAMRQGHDPTSQDQAEIRDPKKAARVWLGTFDTAEDAALAYDEAALRFKGTKAKLNFPERVQAKTGYGFFMSHGDSTAFHESIPNPAPPPHPHHHHPLPLPVMSMSSQEAYPDLDQYAQLLSSNDADFPYFTSALYNQQQQHFVSQSSTMTSAAPLMPSITSESDEFLSFSSQFQSSSSADLLNHGKHFGTGSGT</sequence>
<dbReference type="SMR" id="A0A7J7G6A8"/>
<feature type="region of interest" description="Disordered" evidence="6">
    <location>
        <begin position="1"/>
        <end position="28"/>
    </location>
</feature>
<dbReference type="PANTHER" id="PTHR31190:SF489">
    <property type="entry name" value="ETHYLENE-RESPONSIVE TRANSCRIPTION FACTOR ERF113-RELATED"/>
    <property type="match status" value="1"/>
</dbReference>
<evidence type="ECO:0000256" key="6">
    <source>
        <dbReference type="SAM" id="MobiDB-lite"/>
    </source>
</evidence>
<accession>A0A7J7G6A8</accession>
<feature type="compositionally biased region" description="Polar residues" evidence="6">
    <location>
        <begin position="51"/>
        <end position="63"/>
    </location>
</feature>
<dbReference type="InterPro" id="IPR036955">
    <property type="entry name" value="AP2/ERF_dom_sf"/>
</dbReference>
<dbReference type="PROSITE" id="PS51032">
    <property type="entry name" value="AP2_ERF"/>
    <property type="match status" value="1"/>
</dbReference>
<dbReference type="SUPFAM" id="SSF54171">
    <property type="entry name" value="DNA-binding domain"/>
    <property type="match status" value="1"/>
</dbReference>
<keyword evidence="4" id="KW-0804">Transcription</keyword>
<keyword evidence="2" id="KW-0805">Transcription regulation</keyword>
<gene>
    <name evidence="8" type="ORF">HYC85_025975</name>
</gene>
<comment type="subcellular location">
    <subcellularLocation>
        <location evidence="1">Nucleus</location>
    </subcellularLocation>
</comment>
<feature type="domain" description="AP2/ERF" evidence="7">
    <location>
        <begin position="49"/>
        <end position="122"/>
    </location>
</feature>
<dbReference type="GO" id="GO:0009873">
    <property type="term" value="P:ethylene-activated signaling pathway"/>
    <property type="evidence" value="ECO:0007669"/>
    <property type="project" value="InterPro"/>
</dbReference>
<dbReference type="GO" id="GO:0003677">
    <property type="term" value="F:DNA binding"/>
    <property type="evidence" value="ECO:0007669"/>
    <property type="project" value="UniProtKB-KW"/>
</dbReference>
<organism evidence="8 9">
    <name type="scientific">Camellia sinensis</name>
    <name type="common">Tea plant</name>
    <name type="synonym">Thea sinensis</name>
    <dbReference type="NCBI Taxonomy" id="4442"/>
    <lineage>
        <taxon>Eukaryota</taxon>
        <taxon>Viridiplantae</taxon>
        <taxon>Streptophyta</taxon>
        <taxon>Embryophyta</taxon>
        <taxon>Tracheophyta</taxon>
        <taxon>Spermatophyta</taxon>
        <taxon>Magnoliopsida</taxon>
        <taxon>eudicotyledons</taxon>
        <taxon>Gunneridae</taxon>
        <taxon>Pentapetalae</taxon>
        <taxon>asterids</taxon>
        <taxon>Ericales</taxon>
        <taxon>Theaceae</taxon>
        <taxon>Camellia</taxon>
    </lineage>
</organism>
<dbReference type="GO" id="GO:0005634">
    <property type="term" value="C:nucleus"/>
    <property type="evidence" value="ECO:0007669"/>
    <property type="project" value="UniProtKB-SubCell"/>
</dbReference>
<proteinExistence type="predicted"/>
<keyword evidence="3" id="KW-0238">DNA-binding</keyword>
<dbReference type="GO" id="GO:0003700">
    <property type="term" value="F:DNA-binding transcription factor activity"/>
    <property type="evidence" value="ECO:0007669"/>
    <property type="project" value="InterPro"/>
</dbReference>
<dbReference type="InterPro" id="IPR001471">
    <property type="entry name" value="AP2/ERF_dom"/>
</dbReference>
<dbReference type="CDD" id="cd00018">
    <property type="entry name" value="AP2"/>
    <property type="match status" value="1"/>
</dbReference>
<dbReference type="SMART" id="SM00380">
    <property type="entry name" value="AP2"/>
    <property type="match status" value="1"/>
</dbReference>
<evidence type="ECO:0000256" key="4">
    <source>
        <dbReference type="ARBA" id="ARBA00023163"/>
    </source>
</evidence>
<dbReference type="Proteomes" id="UP000593564">
    <property type="component" value="Unassembled WGS sequence"/>
</dbReference>
<dbReference type="PANTHER" id="PTHR31190">
    <property type="entry name" value="DNA-BINDING DOMAIN"/>
    <property type="match status" value="1"/>
</dbReference>
<dbReference type="EMBL" id="JACBKZ010000013">
    <property type="protein sequence ID" value="KAF5934846.1"/>
    <property type="molecule type" value="Genomic_DNA"/>
</dbReference>
<protein>
    <recommendedName>
        <fullName evidence="7">AP2/ERF domain-containing protein</fullName>
    </recommendedName>
</protein>
<feature type="region of interest" description="Disordered" evidence="6">
    <location>
        <begin position="45"/>
        <end position="83"/>
    </location>
</feature>
<feature type="region of interest" description="Disordered" evidence="6">
    <location>
        <begin position="144"/>
        <end position="165"/>
    </location>
</feature>
<evidence type="ECO:0000256" key="3">
    <source>
        <dbReference type="ARBA" id="ARBA00023125"/>
    </source>
</evidence>